<dbReference type="SUPFAM" id="SSF82185">
    <property type="entry name" value="Histone H3 K4-specific methyltransferase SET7/9 N-terminal domain"/>
    <property type="match status" value="1"/>
</dbReference>
<evidence type="ECO:0008006" key="2">
    <source>
        <dbReference type="Google" id="ProtNLM"/>
    </source>
</evidence>
<accession>A0A383CBV7</accession>
<organism evidence="1">
    <name type="scientific">marine metagenome</name>
    <dbReference type="NCBI Taxonomy" id="408172"/>
    <lineage>
        <taxon>unclassified sequences</taxon>
        <taxon>metagenomes</taxon>
        <taxon>ecological metagenomes</taxon>
    </lineage>
</organism>
<sequence>MFSSFLTSCDKNEETLYRWETSSGWEWKYYGQGTYTFSDGRKFKGKWKDGKPWNGTVYDKDGNVTSKYVNGELHK</sequence>
<name>A0A383CBV7_9ZZZZ</name>
<gene>
    <name evidence="1" type="ORF">METZ01_LOCUS482393</name>
</gene>
<proteinExistence type="predicted"/>
<dbReference type="AlphaFoldDB" id="A0A383CBV7"/>
<evidence type="ECO:0000313" key="1">
    <source>
        <dbReference type="EMBL" id="SVE29539.1"/>
    </source>
</evidence>
<protein>
    <recommendedName>
        <fullName evidence="2">MORN repeat protein</fullName>
    </recommendedName>
</protein>
<dbReference type="Gene3D" id="2.20.110.10">
    <property type="entry name" value="Histone H3 K4-specific methyltransferase SET7/9 N-terminal domain"/>
    <property type="match status" value="1"/>
</dbReference>
<dbReference type="EMBL" id="UINC01207453">
    <property type="protein sequence ID" value="SVE29539.1"/>
    <property type="molecule type" value="Genomic_DNA"/>
</dbReference>
<reference evidence="1" key="1">
    <citation type="submission" date="2018-05" db="EMBL/GenBank/DDBJ databases">
        <authorList>
            <person name="Lanie J.A."/>
            <person name="Ng W.-L."/>
            <person name="Kazmierczak K.M."/>
            <person name="Andrzejewski T.M."/>
            <person name="Davidsen T.M."/>
            <person name="Wayne K.J."/>
            <person name="Tettelin H."/>
            <person name="Glass J.I."/>
            <person name="Rusch D."/>
            <person name="Podicherti R."/>
            <person name="Tsui H.-C.T."/>
            <person name="Winkler M.E."/>
        </authorList>
    </citation>
    <scope>NUCLEOTIDE SEQUENCE</scope>
</reference>